<proteinExistence type="predicted"/>
<evidence type="ECO:0000313" key="2">
    <source>
        <dbReference type="Proteomes" id="UP000198418"/>
    </source>
</evidence>
<dbReference type="RefSeq" id="WP_158255296.1">
    <property type="nucleotide sequence ID" value="NZ_FYDG01000016.1"/>
</dbReference>
<gene>
    <name evidence="1" type="ORF">SAMN06265338_11659</name>
</gene>
<dbReference type="PANTHER" id="PTHR45947:SF3">
    <property type="entry name" value="SULFOQUINOVOSYL TRANSFERASE SQD2"/>
    <property type="match status" value="1"/>
</dbReference>
<dbReference type="PANTHER" id="PTHR45947">
    <property type="entry name" value="SULFOQUINOVOSYL TRANSFERASE SQD2"/>
    <property type="match status" value="1"/>
</dbReference>
<organism evidence="1 2">
    <name type="scientific">Rhodoblastus acidophilus</name>
    <name type="common">Rhodopseudomonas acidophila</name>
    <dbReference type="NCBI Taxonomy" id="1074"/>
    <lineage>
        <taxon>Bacteria</taxon>
        <taxon>Pseudomonadati</taxon>
        <taxon>Pseudomonadota</taxon>
        <taxon>Alphaproteobacteria</taxon>
        <taxon>Hyphomicrobiales</taxon>
        <taxon>Rhodoblastaceae</taxon>
        <taxon>Rhodoblastus</taxon>
    </lineage>
</organism>
<dbReference type="Proteomes" id="UP000198418">
    <property type="component" value="Unassembled WGS sequence"/>
</dbReference>
<dbReference type="Pfam" id="PF13692">
    <property type="entry name" value="Glyco_trans_1_4"/>
    <property type="match status" value="1"/>
</dbReference>
<dbReference type="GO" id="GO:0016757">
    <property type="term" value="F:glycosyltransferase activity"/>
    <property type="evidence" value="ECO:0007669"/>
    <property type="project" value="TreeGrafter"/>
</dbReference>
<name>A0A212S8V9_RHOAC</name>
<dbReference type="EMBL" id="FYDG01000016">
    <property type="protein sequence ID" value="SNB81803.1"/>
    <property type="molecule type" value="Genomic_DNA"/>
</dbReference>
<keyword evidence="1" id="KW-0808">Transferase</keyword>
<dbReference type="SUPFAM" id="SSF53756">
    <property type="entry name" value="UDP-Glycosyltransferase/glycogen phosphorylase"/>
    <property type="match status" value="1"/>
</dbReference>
<dbReference type="OrthoDB" id="9790710at2"/>
<dbReference type="AlphaFoldDB" id="A0A212S8V9"/>
<keyword evidence="2" id="KW-1185">Reference proteome</keyword>
<dbReference type="CDD" id="cd03801">
    <property type="entry name" value="GT4_PimA-like"/>
    <property type="match status" value="1"/>
</dbReference>
<evidence type="ECO:0000313" key="1">
    <source>
        <dbReference type="EMBL" id="SNB81803.1"/>
    </source>
</evidence>
<protein>
    <submittedName>
        <fullName evidence="1">Glycosyl transferases group 1</fullName>
    </submittedName>
</protein>
<dbReference type="Gene3D" id="3.40.50.2000">
    <property type="entry name" value="Glycogen Phosphorylase B"/>
    <property type="match status" value="2"/>
</dbReference>
<reference evidence="2" key="1">
    <citation type="submission" date="2017-06" db="EMBL/GenBank/DDBJ databases">
        <authorList>
            <person name="Varghese N."/>
            <person name="Submissions S."/>
        </authorList>
    </citation>
    <scope>NUCLEOTIDE SEQUENCE [LARGE SCALE GENOMIC DNA]</scope>
    <source>
        <strain evidence="2">DSM 137</strain>
    </source>
</reference>
<sequence length="395" mass="43288">MQASLDVFLPLPLTRCGPSYTCGMLSRDMAGPDLDVRILTPRTRAFSVRPAKVEQSLPPLGRVVPYRWVKKTALDGFESRFVAAVKRRPQERRAAYIWPDASAGAISTLKNEGVLVFREMINCCLAGAKPILDEGYARLGVASRHTITEAMAQAEEKGLHAVDYIFCPNAMVEDLLERQGIPTKKLIPASYGWEPSRLAGSHCLLKPADGPTFVFVGTICVRKGSHLLLDYWASSGVKGRLVLAGAIEPFIAERCAALLARDDVVVLDYVKDIGALYRSADVFAFPTLEEGGPQVTYEACGCALPIITTPMGVGRIVRHRREGLVLDAYDRAGWIAGLRELAEDDAVRAAMAASARARAALFHWDQVAWRRKRQLIERLSGRAFAPDDALIEATP</sequence>
<accession>A0A212S8V9</accession>
<dbReference type="InterPro" id="IPR050194">
    <property type="entry name" value="Glycosyltransferase_grp1"/>
</dbReference>